<keyword evidence="3" id="KW-1185">Reference proteome</keyword>
<name>A0A8J2NV01_9HEXA</name>
<dbReference type="SMART" id="SM00950">
    <property type="entry name" value="Piwi"/>
    <property type="match status" value="1"/>
</dbReference>
<gene>
    <name evidence="2" type="ORF">AFUS01_LOCUS5104</name>
</gene>
<dbReference type="PANTHER" id="PTHR22891">
    <property type="entry name" value="EUKARYOTIC TRANSLATION INITIATION FACTOR 2C"/>
    <property type="match status" value="1"/>
</dbReference>
<comment type="caution">
    <text evidence="2">The sequence shown here is derived from an EMBL/GenBank/DDBJ whole genome shotgun (WGS) entry which is preliminary data.</text>
</comment>
<dbReference type="GO" id="GO:0003676">
    <property type="term" value="F:nucleic acid binding"/>
    <property type="evidence" value="ECO:0007669"/>
    <property type="project" value="InterPro"/>
</dbReference>
<reference evidence="2" key="1">
    <citation type="submission" date="2021-06" db="EMBL/GenBank/DDBJ databases">
        <authorList>
            <person name="Hodson N. C."/>
            <person name="Mongue J. A."/>
            <person name="Jaron S. K."/>
        </authorList>
    </citation>
    <scope>NUCLEOTIDE SEQUENCE</scope>
</reference>
<dbReference type="EMBL" id="CAJVCH010032369">
    <property type="protein sequence ID" value="CAG7711633.1"/>
    <property type="molecule type" value="Genomic_DNA"/>
</dbReference>
<dbReference type="PROSITE" id="PS50822">
    <property type="entry name" value="PIWI"/>
    <property type="match status" value="1"/>
</dbReference>
<dbReference type="AlphaFoldDB" id="A0A8J2NV01"/>
<evidence type="ECO:0000313" key="3">
    <source>
        <dbReference type="Proteomes" id="UP000708208"/>
    </source>
</evidence>
<dbReference type="Proteomes" id="UP000708208">
    <property type="component" value="Unassembled WGS sequence"/>
</dbReference>
<dbReference type="OrthoDB" id="445936at2759"/>
<dbReference type="Pfam" id="PF02171">
    <property type="entry name" value="Piwi"/>
    <property type="match status" value="1"/>
</dbReference>
<proteinExistence type="predicted"/>
<evidence type="ECO:0000313" key="2">
    <source>
        <dbReference type="EMBL" id="CAG7711633.1"/>
    </source>
</evidence>
<protein>
    <recommendedName>
        <fullName evidence="1">Piwi domain-containing protein</fullName>
    </recommendedName>
</protein>
<accession>A0A8J2NV01</accession>
<organism evidence="2 3">
    <name type="scientific">Allacma fusca</name>
    <dbReference type="NCBI Taxonomy" id="39272"/>
    <lineage>
        <taxon>Eukaryota</taxon>
        <taxon>Metazoa</taxon>
        <taxon>Ecdysozoa</taxon>
        <taxon>Arthropoda</taxon>
        <taxon>Hexapoda</taxon>
        <taxon>Collembola</taxon>
        <taxon>Symphypleona</taxon>
        <taxon>Sminthuridae</taxon>
        <taxon>Allacma</taxon>
    </lineage>
</organism>
<feature type="domain" description="Piwi" evidence="1">
    <location>
        <begin position="1"/>
        <end position="219"/>
    </location>
</feature>
<sequence>MKEKVMFVGMDVWHGSNNEVFSVGGLIFSLDTNLLKIYSAAVLHEWRQEIFNSIRDHFVLALKAFVEENKQLPDRVMIYRDGVLRRDYKTLLLHELKQYMEVIDMLYVGRRPFLSMVVVQKRVYERFFAKLETGKYVNSPPGTVIDHDMTRKRCYDFFLNSMYRKKGTTIPTHYVMVYDNSNMSPDVFHQVTYSLCYSYFNWPGTFYVPSVVQYAHKLASHVVGRSCWN</sequence>
<evidence type="ECO:0000259" key="1">
    <source>
        <dbReference type="PROSITE" id="PS50822"/>
    </source>
</evidence>
<dbReference type="InterPro" id="IPR003165">
    <property type="entry name" value="Piwi"/>
</dbReference>